<accession>A0A6J4I3R8</accession>
<organism evidence="1">
    <name type="scientific">uncultured Cytophagales bacterium</name>
    <dbReference type="NCBI Taxonomy" id="158755"/>
    <lineage>
        <taxon>Bacteria</taxon>
        <taxon>Pseudomonadati</taxon>
        <taxon>Bacteroidota</taxon>
        <taxon>Sphingobacteriia</taxon>
        <taxon>Sphingobacteriales</taxon>
        <taxon>environmental samples</taxon>
    </lineage>
</organism>
<proteinExistence type="predicted"/>
<gene>
    <name evidence="1" type="ORF">AVDCRST_MAG56-1404</name>
</gene>
<evidence type="ECO:0000313" key="1">
    <source>
        <dbReference type="EMBL" id="CAA9240533.1"/>
    </source>
</evidence>
<name>A0A6J4I3R8_9SPHI</name>
<protein>
    <submittedName>
        <fullName evidence="1">Uncharacterized protein</fullName>
    </submittedName>
</protein>
<reference evidence="1" key="1">
    <citation type="submission" date="2020-02" db="EMBL/GenBank/DDBJ databases">
        <authorList>
            <person name="Meier V. D."/>
        </authorList>
    </citation>
    <scope>NUCLEOTIDE SEQUENCE</scope>
    <source>
        <strain evidence="1">AVDCRST_MAG56</strain>
    </source>
</reference>
<dbReference type="AlphaFoldDB" id="A0A6J4I3R8"/>
<sequence>MHDIEPFYNWENYYVASEDEKSPFFGRSYNMHQYTNDIYGYYIHPLWDDIGSETLYVKVLYTSYNRQYMVIEMFGEWNDALHNDVMHLKRNLLDYMLRRDIKYFILIGENILNFHGSDDCYYEEWFEDVEDGWIAAVNFRDFVEDEWKKYRLDYYINFGGTLQIDNWRTLTPQKFFDTVNDLIVRRLG</sequence>
<dbReference type="EMBL" id="CADCTQ010000130">
    <property type="protein sequence ID" value="CAA9240533.1"/>
    <property type="molecule type" value="Genomic_DNA"/>
</dbReference>